<organism evidence="2 3">
    <name type="scientific">Castilleja foliolosa</name>
    <dbReference type="NCBI Taxonomy" id="1961234"/>
    <lineage>
        <taxon>Eukaryota</taxon>
        <taxon>Viridiplantae</taxon>
        <taxon>Streptophyta</taxon>
        <taxon>Embryophyta</taxon>
        <taxon>Tracheophyta</taxon>
        <taxon>Spermatophyta</taxon>
        <taxon>Magnoliopsida</taxon>
        <taxon>eudicotyledons</taxon>
        <taxon>Gunneridae</taxon>
        <taxon>Pentapetalae</taxon>
        <taxon>asterids</taxon>
        <taxon>lamiids</taxon>
        <taxon>Lamiales</taxon>
        <taxon>Orobanchaceae</taxon>
        <taxon>Pedicularideae</taxon>
        <taxon>Castillejinae</taxon>
        <taxon>Castilleja</taxon>
    </lineage>
</organism>
<feature type="compositionally biased region" description="Basic and acidic residues" evidence="1">
    <location>
        <begin position="12"/>
        <end position="24"/>
    </location>
</feature>
<feature type="compositionally biased region" description="Acidic residues" evidence="1">
    <location>
        <begin position="50"/>
        <end position="63"/>
    </location>
</feature>
<sequence length="63" mass="6794">MIVPKPYEGEESDQKSEMANDKASRSVLDGGGMGSLSLTKPDHSPYNSEELGDDVDEELPVVL</sequence>
<accession>A0ABD3D9Q7</accession>
<name>A0ABD3D9Q7_9LAMI</name>
<feature type="region of interest" description="Disordered" evidence="1">
    <location>
        <begin position="1"/>
        <end position="63"/>
    </location>
</feature>
<dbReference type="EMBL" id="JAVIJP010000019">
    <property type="protein sequence ID" value="KAL3638422.1"/>
    <property type="molecule type" value="Genomic_DNA"/>
</dbReference>
<evidence type="ECO:0000256" key="1">
    <source>
        <dbReference type="SAM" id="MobiDB-lite"/>
    </source>
</evidence>
<reference evidence="3" key="1">
    <citation type="journal article" date="2024" name="IScience">
        <title>Strigolactones Initiate the Formation of Haustorium-like Structures in Castilleja.</title>
        <authorList>
            <person name="Buerger M."/>
            <person name="Peterson D."/>
            <person name="Chory J."/>
        </authorList>
    </citation>
    <scope>NUCLEOTIDE SEQUENCE [LARGE SCALE GENOMIC DNA]</scope>
</reference>
<proteinExistence type="predicted"/>
<dbReference type="Proteomes" id="UP001632038">
    <property type="component" value="Unassembled WGS sequence"/>
</dbReference>
<comment type="caution">
    <text evidence="2">The sequence shown here is derived from an EMBL/GenBank/DDBJ whole genome shotgun (WGS) entry which is preliminary data.</text>
</comment>
<evidence type="ECO:0000313" key="2">
    <source>
        <dbReference type="EMBL" id="KAL3638422.1"/>
    </source>
</evidence>
<protein>
    <submittedName>
        <fullName evidence="2">Uncharacterized protein</fullName>
    </submittedName>
</protein>
<gene>
    <name evidence="2" type="ORF">CASFOL_017793</name>
</gene>
<evidence type="ECO:0000313" key="3">
    <source>
        <dbReference type="Proteomes" id="UP001632038"/>
    </source>
</evidence>
<keyword evidence="3" id="KW-1185">Reference proteome</keyword>
<dbReference type="AlphaFoldDB" id="A0ABD3D9Q7"/>